<comment type="caution">
    <text evidence="2">The sequence shown here is derived from an EMBL/GenBank/DDBJ whole genome shotgun (WGS) entry which is preliminary data.</text>
</comment>
<reference evidence="2 3" key="1">
    <citation type="submission" date="2020-08" db="EMBL/GenBank/DDBJ databases">
        <title>Genomic Encyclopedia of Type Strains, Phase III (KMG-III): the genomes of soil and plant-associated and newly described type strains.</title>
        <authorList>
            <person name="Whitman W."/>
        </authorList>
    </citation>
    <scope>NUCLEOTIDE SEQUENCE [LARGE SCALE GENOMIC DNA]</scope>
    <source>
        <strain evidence="2 3">CECT 3303</strain>
    </source>
</reference>
<feature type="transmembrane region" description="Helical" evidence="1">
    <location>
        <begin position="6"/>
        <end position="28"/>
    </location>
</feature>
<name>A0A841CR63_PLAVE</name>
<evidence type="ECO:0000313" key="2">
    <source>
        <dbReference type="EMBL" id="MBB5960922.1"/>
    </source>
</evidence>
<keyword evidence="1" id="KW-0812">Transmembrane</keyword>
<keyword evidence="3" id="KW-1185">Reference proteome</keyword>
<protein>
    <submittedName>
        <fullName evidence="2">Uncharacterized protein</fullName>
    </submittedName>
</protein>
<accession>A0A841CR63</accession>
<keyword evidence="1" id="KW-0472">Membrane</keyword>
<gene>
    <name evidence="2" type="ORF">FHS22_000160</name>
</gene>
<proteinExistence type="predicted"/>
<evidence type="ECO:0000313" key="3">
    <source>
        <dbReference type="Proteomes" id="UP000562352"/>
    </source>
</evidence>
<dbReference type="Proteomes" id="UP000562352">
    <property type="component" value="Unassembled WGS sequence"/>
</dbReference>
<keyword evidence="1" id="KW-1133">Transmembrane helix</keyword>
<dbReference type="EMBL" id="JACHJJ010000001">
    <property type="protein sequence ID" value="MBB5960922.1"/>
    <property type="molecule type" value="Genomic_DNA"/>
</dbReference>
<organism evidence="2 3">
    <name type="scientific">Planomonospora venezuelensis</name>
    <dbReference type="NCBI Taxonomy" id="1999"/>
    <lineage>
        <taxon>Bacteria</taxon>
        <taxon>Bacillati</taxon>
        <taxon>Actinomycetota</taxon>
        <taxon>Actinomycetes</taxon>
        <taxon>Streptosporangiales</taxon>
        <taxon>Streptosporangiaceae</taxon>
        <taxon>Planomonospora</taxon>
    </lineage>
</organism>
<evidence type="ECO:0000256" key="1">
    <source>
        <dbReference type="SAM" id="Phobius"/>
    </source>
</evidence>
<dbReference type="AlphaFoldDB" id="A0A841CR63"/>
<dbReference type="RefSeq" id="WP_184937394.1">
    <property type="nucleotide sequence ID" value="NZ_BAAAWZ010000001.1"/>
</dbReference>
<sequence length="82" mass="9492">MDADVHIGYGMALVSVWAELLVWTNGYWFRWACGRSRAGNGRRLYAFAPADDVATAARRVVRRREELRQRRPYSPHPEDRSA</sequence>